<dbReference type="OrthoDB" id="6419232at2759"/>
<evidence type="ECO:0000256" key="15">
    <source>
        <dbReference type="SAM" id="Phobius"/>
    </source>
</evidence>
<keyword evidence="6 15" id="KW-1133">Transmembrane helix</keyword>
<feature type="transmembrane region" description="Helical" evidence="15">
    <location>
        <begin position="188"/>
        <end position="211"/>
    </location>
</feature>
<protein>
    <submittedName>
        <fullName evidence="17">Glutamate receptor ionotropic, delta-1</fullName>
    </submittedName>
</protein>
<evidence type="ECO:0000313" key="18">
    <source>
        <dbReference type="Proteomes" id="UP000887013"/>
    </source>
</evidence>
<keyword evidence="10" id="KW-0325">Glycoprotein</keyword>
<dbReference type="SMART" id="SM00918">
    <property type="entry name" value="Lig_chan-Glu_bd"/>
    <property type="match status" value="1"/>
</dbReference>
<dbReference type="AlphaFoldDB" id="A0A8X6TL32"/>
<sequence length="409" mass="46672">MKDMKFPRELKVASLEIERIFEFPSGKDGDVKPRGSEGRLLEILSQALHFKYNLMLPEDKQWGRESENGTWSGLIGLVSRGDADAALCFIGASDERQKVVDFTEPYSSNELTFATRFPRLLHRAYVYVYPYDAITWLGILITLLIMSFIFLLLGTTKRSYSYLIMKLFGTIFSQPVDEKDFNSVILLIVWWYFAYVISAGYAAVLASFLTIPMYETPVRDFVELANAVKQGEYEVLSPKGTAIIPVMRSSGEDHVNYIADQIEKNDWYVSSDKYMGEDNFEDKTALLGVTLMLSFRFGREPLATKFLSRDICKTLPVVMVVNKNFCCKNMIDSAIKKINNAGLYKRIVDDELYKSWFRASKEDLDPDTYHALTVDDISGALIVLLTGYCLSFFVFAGEIVYSHLFKKCF</sequence>
<dbReference type="PANTHER" id="PTHR42643">
    <property type="entry name" value="IONOTROPIC RECEPTOR 20A-RELATED"/>
    <property type="match status" value="1"/>
</dbReference>
<keyword evidence="9 17" id="KW-0675">Receptor</keyword>
<keyword evidence="12" id="KW-0407">Ion channel</keyword>
<reference evidence="17" key="1">
    <citation type="submission" date="2020-08" db="EMBL/GenBank/DDBJ databases">
        <title>Multicomponent nature underlies the extraordinary mechanical properties of spider dragline silk.</title>
        <authorList>
            <person name="Kono N."/>
            <person name="Nakamura H."/>
            <person name="Mori M."/>
            <person name="Yoshida Y."/>
            <person name="Ohtoshi R."/>
            <person name="Malay A.D."/>
            <person name="Moran D.A.P."/>
            <person name="Tomita M."/>
            <person name="Numata K."/>
            <person name="Arakawa K."/>
        </authorList>
    </citation>
    <scope>NUCLEOTIDE SEQUENCE</scope>
</reference>
<evidence type="ECO:0000256" key="2">
    <source>
        <dbReference type="ARBA" id="ARBA00008685"/>
    </source>
</evidence>
<evidence type="ECO:0000256" key="13">
    <source>
        <dbReference type="PIRSR" id="PIRSR601508-1"/>
    </source>
</evidence>
<keyword evidence="4" id="KW-1003">Cell membrane</keyword>
<feature type="transmembrane region" description="Helical" evidence="15">
    <location>
        <begin position="133"/>
        <end position="153"/>
    </location>
</feature>
<name>A0A8X6TL32_NEPPI</name>
<comment type="caution">
    <text evidence="17">The sequence shown here is derived from an EMBL/GenBank/DDBJ whole genome shotgun (WGS) entry which is preliminary data.</text>
</comment>
<evidence type="ECO:0000256" key="4">
    <source>
        <dbReference type="ARBA" id="ARBA00022475"/>
    </source>
</evidence>
<gene>
    <name evidence="17" type="primary">GRID1_2</name>
    <name evidence="17" type="ORF">NPIL_458581</name>
</gene>
<dbReference type="InterPro" id="IPR001320">
    <property type="entry name" value="Iontro_rcpt_C"/>
</dbReference>
<evidence type="ECO:0000259" key="16">
    <source>
        <dbReference type="SMART" id="SM00918"/>
    </source>
</evidence>
<keyword evidence="8 15" id="KW-0472">Membrane</keyword>
<dbReference type="Pfam" id="PF00060">
    <property type="entry name" value="Lig_chan"/>
    <property type="match status" value="1"/>
</dbReference>
<dbReference type="GO" id="GO:0015276">
    <property type="term" value="F:ligand-gated monoatomic ion channel activity"/>
    <property type="evidence" value="ECO:0007669"/>
    <property type="project" value="InterPro"/>
</dbReference>
<dbReference type="Gene3D" id="3.40.190.10">
    <property type="entry name" value="Periplasmic binding protein-like II"/>
    <property type="match status" value="1"/>
</dbReference>
<evidence type="ECO:0000256" key="1">
    <source>
        <dbReference type="ARBA" id="ARBA00004651"/>
    </source>
</evidence>
<dbReference type="Gene3D" id="1.10.287.70">
    <property type="match status" value="1"/>
</dbReference>
<keyword evidence="18" id="KW-1185">Reference proteome</keyword>
<feature type="site" description="Crucial to convey clamshell closure to channel opening" evidence="14">
    <location>
        <position position="218"/>
    </location>
</feature>
<evidence type="ECO:0000256" key="7">
    <source>
        <dbReference type="ARBA" id="ARBA00023065"/>
    </source>
</evidence>
<evidence type="ECO:0000256" key="3">
    <source>
        <dbReference type="ARBA" id="ARBA00022448"/>
    </source>
</evidence>
<organism evidence="17 18">
    <name type="scientific">Nephila pilipes</name>
    <name type="common">Giant wood spider</name>
    <name type="synonym">Nephila maculata</name>
    <dbReference type="NCBI Taxonomy" id="299642"/>
    <lineage>
        <taxon>Eukaryota</taxon>
        <taxon>Metazoa</taxon>
        <taxon>Ecdysozoa</taxon>
        <taxon>Arthropoda</taxon>
        <taxon>Chelicerata</taxon>
        <taxon>Arachnida</taxon>
        <taxon>Araneae</taxon>
        <taxon>Araneomorphae</taxon>
        <taxon>Entelegynae</taxon>
        <taxon>Araneoidea</taxon>
        <taxon>Nephilidae</taxon>
        <taxon>Nephila</taxon>
    </lineage>
</organism>
<evidence type="ECO:0000256" key="12">
    <source>
        <dbReference type="ARBA" id="ARBA00023303"/>
    </source>
</evidence>
<dbReference type="GO" id="GO:0005886">
    <property type="term" value="C:plasma membrane"/>
    <property type="evidence" value="ECO:0007669"/>
    <property type="project" value="UniProtKB-SubCell"/>
</dbReference>
<keyword evidence="11" id="KW-1071">Ligand-gated ion channel</keyword>
<keyword evidence="5 15" id="KW-0812">Transmembrane</keyword>
<dbReference type="InterPro" id="IPR019594">
    <property type="entry name" value="Glu/Gly-bd"/>
</dbReference>
<dbReference type="InterPro" id="IPR001508">
    <property type="entry name" value="Iono_Glu_rcpt_met"/>
</dbReference>
<feature type="domain" description="Ionotropic glutamate receptor L-glutamate and glycine-binding" evidence="16">
    <location>
        <begin position="24"/>
        <end position="80"/>
    </location>
</feature>
<dbReference type="Proteomes" id="UP000887013">
    <property type="component" value="Unassembled WGS sequence"/>
</dbReference>
<dbReference type="InterPro" id="IPR052192">
    <property type="entry name" value="Insect_Ionotropic_Sensory_Rcpt"/>
</dbReference>
<evidence type="ECO:0000256" key="9">
    <source>
        <dbReference type="ARBA" id="ARBA00023170"/>
    </source>
</evidence>
<dbReference type="PANTHER" id="PTHR42643:SF24">
    <property type="entry name" value="IONOTROPIC RECEPTOR 60A"/>
    <property type="match status" value="1"/>
</dbReference>
<comment type="subcellular location">
    <subcellularLocation>
        <location evidence="1">Cell membrane</location>
        <topology evidence="1">Multi-pass membrane protein</topology>
    </subcellularLocation>
</comment>
<accession>A0A8X6TL32</accession>
<dbReference type="PRINTS" id="PR00177">
    <property type="entry name" value="NMDARECEPTOR"/>
</dbReference>
<keyword evidence="3" id="KW-0813">Transport</keyword>
<feature type="binding site" evidence="13">
    <location>
        <position position="96"/>
    </location>
    <ligand>
        <name>L-glutamate</name>
        <dbReference type="ChEBI" id="CHEBI:29985"/>
    </ligand>
</feature>
<dbReference type="GO" id="GO:0050906">
    <property type="term" value="P:detection of stimulus involved in sensory perception"/>
    <property type="evidence" value="ECO:0007669"/>
    <property type="project" value="UniProtKB-ARBA"/>
</dbReference>
<evidence type="ECO:0000256" key="11">
    <source>
        <dbReference type="ARBA" id="ARBA00023286"/>
    </source>
</evidence>
<dbReference type="GO" id="GO:0038023">
    <property type="term" value="F:signaling receptor activity"/>
    <property type="evidence" value="ECO:0007669"/>
    <property type="project" value="InterPro"/>
</dbReference>
<evidence type="ECO:0000256" key="5">
    <source>
        <dbReference type="ARBA" id="ARBA00022692"/>
    </source>
</evidence>
<evidence type="ECO:0000256" key="8">
    <source>
        <dbReference type="ARBA" id="ARBA00023136"/>
    </source>
</evidence>
<evidence type="ECO:0000256" key="6">
    <source>
        <dbReference type="ARBA" id="ARBA00022989"/>
    </source>
</evidence>
<dbReference type="EMBL" id="BMAW01059574">
    <property type="protein sequence ID" value="GFT21758.1"/>
    <property type="molecule type" value="Genomic_DNA"/>
</dbReference>
<dbReference type="SUPFAM" id="SSF53850">
    <property type="entry name" value="Periplasmic binding protein-like II"/>
    <property type="match status" value="1"/>
</dbReference>
<comment type="similarity">
    <text evidence="2">Belongs to the glutamate-gated ion channel (TC 1.A.10.1) family.</text>
</comment>
<feature type="transmembrane region" description="Helical" evidence="15">
    <location>
        <begin position="380"/>
        <end position="401"/>
    </location>
</feature>
<dbReference type="Pfam" id="PF10613">
    <property type="entry name" value="Lig_chan-Glu_bd"/>
    <property type="match status" value="1"/>
</dbReference>
<evidence type="ECO:0000256" key="10">
    <source>
        <dbReference type="ARBA" id="ARBA00023180"/>
    </source>
</evidence>
<keyword evidence="7" id="KW-0406">Ion transport</keyword>
<evidence type="ECO:0000313" key="17">
    <source>
        <dbReference type="EMBL" id="GFT21758.1"/>
    </source>
</evidence>
<proteinExistence type="inferred from homology"/>
<evidence type="ECO:0000256" key="14">
    <source>
        <dbReference type="PIRSR" id="PIRSR601508-2"/>
    </source>
</evidence>